<evidence type="ECO:0000256" key="4">
    <source>
        <dbReference type="ARBA" id="ARBA00022832"/>
    </source>
</evidence>
<dbReference type="InterPro" id="IPR037143">
    <property type="entry name" value="4-PPantetheinyl_Trfase_dom_sf"/>
</dbReference>
<accession>A0A927WHM9</accession>
<keyword evidence="6 8" id="KW-0443">Lipid metabolism</keyword>
<name>A0A927WHM9_SELRU</name>
<dbReference type="InterPro" id="IPR002582">
    <property type="entry name" value="ACPS"/>
</dbReference>
<dbReference type="NCBIfam" id="TIGR00516">
    <property type="entry name" value="acpS"/>
    <property type="match status" value="1"/>
</dbReference>
<keyword evidence="8" id="KW-0963">Cytoplasm</keyword>
<dbReference type="GO" id="GO:0000287">
    <property type="term" value="F:magnesium ion binding"/>
    <property type="evidence" value="ECO:0007669"/>
    <property type="project" value="UniProtKB-UniRule"/>
</dbReference>
<comment type="caution">
    <text evidence="10">The sequence shown here is derived from an EMBL/GenBank/DDBJ whole genome shotgun (WGS) entry which is preliminary data.</text>
</comment>
<evidence type="ECO:0000256" key="8">
    <source>
        <dbReference type="HAMAP-Rule" id="MF_00101"/>
    </source>
</evidence>
<evidence type="ECO:0000313" key="11">
    <source>
        <dbReference type="Proteomes" id="UP000772151"/>
    </source>
</evidence>
<evidence type="ECO:0000256" key="3">
    <source>
        <dbReference type="ARBA" id="ARBA00022723"/>
    </source>
</evidence>
<keyword evidence="4 8" id="KW-0276">Fatty acid metabolism</keyword>
<dbReference type="HAMAP" id="MF_00101">
    <property type="entry name" value="AcpS"/>
    <property type="match status" value="1"/>
</dbReference>
<proteinExistence type="inferred from homology"/>
<evidence type="ECO:0000313" key="10">
    <source>
        <dbReference type="EMBL" id="MBE6084936.1"/>
    </source>
</evidence>
<comment type="subcellular location">
    <subcellularLocation>
        <location evidence="8">Cytoplasm</location>
    </subcellularLocation>
</comment>
<evidence type="ECO:0000256" key="7">
    <source>
        <dbReference type="ARBA" id="ARBA00023160"/>
    </source>
</evidence>
<evidence type="ECO:0000259" key="9">
    <source>
        <dbReference type="Pfam" id="PF01648"/>
    </source>
</evidence>
<dbReference type="GO" id="GO:0006633">
    <property type="term" value="P:fatty acid biosynthetic process"/>
    <property type="evidence" value="ECO:0007669"/>
    <property type="project" value="UniProtKB-UniRule"/>
</dbReference>
<comment type="similarity">
    <text evidence="8">Belongs to the P-Pant transferase superfamily. AcpS family.</text>
</comment>
<dbReference type="Proteomes" id="UP000772151">
    <property type="component" value="Unassembled WGS sequence"/>
</dbReference>
<gene>
    <name evidence="8 10" type="primary">acpS</name>
    <name evidence="10" type="ORF">E7203_05620</name>
</gene>
<dbReference type="NCBIfam" id="TIGR00556">
    <property type="entry name" value="pantethn_trn"/>
    <property type="match status" value="1"/>
</dbReference>
<evidence type="ECO:0000256" key="5">
    <source>
        <dbReference type="ARBA" id="ARBA00022842"/>
    </source>
</evidence>
<dbReference type="EMBL" id="SVCA01000003">
    <property type="protein sequence ID" value="MBE6084936.1"/>
    <property type="molecule type" value="Genomic_DNA"/>
</dbReference>
<evidence type="ECO:0000256" key="6">
    <source>
        <dbReference type="ARBA" id="ARBA00023098"/>
    </source>
</evidence>
<reference evidence="10" key="1">
    <citation type="submission" date="2019-04" db="EMBL/GenBank/DDBJ databases">
        <title>Evolution of Biomass-Degrading Anaerobic Consortia Revealed by Metagenomics.</title>
        <authorList>
            <person name="Peng X."/>
        </authorList>
    </citation>
    <scope>NUCLEOTIDE SEQUENCE</scope>
    <source>
        <strain evidence="10">SIG242</strain>
    </source>
</reference>
<evidence type="ECO:0000256" key="1">
    <source>
        <dbReference type="ARBA" id="ARBA00022516"/>
    </source>
</evidence>
<feature type="binding site" evidence="8">
    <location>
        <position position="8"/>
    </location>
    <ligand>
        <name>Mg(2+)</name>
        <dbReference type="ChEBI" id="CHEBI:18420"/>
    </ligand>
</feature>
<dbReference type="GO" id="GO:0008897">
    <property type="term" value="F:holo-[acyl-carrier-protein] synthase activity"/>
    <property type="evidence" value="ECO:0007669"/>
    <property type="project" value="UniProtKB-UniRule"/>
</dbReference>
<dbReference type="Gene3D" id="3.90.470.20">
    <property type="entry name" value="4'-phosphopantetheinyl transferase domain"/>
    <property type="match status" value="1"/>
</dbReference>
<dbReference type="GO" id="GO:0005737">
    <property type="term" value="C:cytoplasm"/>
    <property type="evidence" value="ECO:0007669"/>
    <property type="project" value="UniProtKB-SubCell"/>
</dbReference>
<dbReference type="InterPro" id="IPR008278">
    <property type="entry name" value="4-PPantetheinyl_Trfase_dom"/>
</dbReference>
<keyword evidence="3 8" id="KW-0479">Metal-binding</keyword>
<feature type="binding site" evidence="8">
    <location>
        <position position="56"/>
    </location>
    <ligand>
        <name>Mg(2+)</name>
        <dbReference type="ChEBI" id="CHEBI:18420"/>
    </ligand>
</feature>
<keyword evidence="5 8" id="KW-0460">Magnesium</keyword>
<comment type="catalytic activity">
    <reaction evidence="8">
        <text>apo-[ACP] + CoA = holo-[ACP] + adenosine 3',5'-bisphosphate + H(+)</text>
        <dbReference type="Rhea" id="RHEA:12068"/>
        <dbReference type="Rhea" id="RHEA-COMP:9685"/>
        <dbReference type="Rhea" id="RHEA-COMP:9690"/>
        <dbReference type="ChEBI" id="CHEBI:15378"/>
        <dbReference type="ChEBI" id="CHEBI:29999"/>
        <dbReference type="ChEBI" id="CHEBI:57287"/>
        <dbReference type="ChEBI" id="CHEBI:58343"/>
        <dbReference type="ChEBI" id="CHEBI:64479"/>
        <dbReference type="EC" id="2.7.8.7"/>
    </reaction>
</comment>
<keyword evidence="1 8" id="KW-0444">Lipid biosynthesis</keyword>
<comment type="function">
    <text evidence="8">Transfers the 4'-phosphopantetheine moiety from coenzyme A to a Ser of acyl-carrier-protein.</text>
</comment>
<evidence type="ECO:0000256" key="2">
    <source>
        <dbReference type="ARBA" id="ARBA00022679"/>
    </source>
</evidence>
<dbReference type="Pfam" id="PF01648">
    <property type="entry name" value="ACPS"/>
    <property type="match status" value="1"/>
</dbReference>
<dbReference type="InterPro" id="IPR004568">
    <property type="entry name" value="Ppantetheine-prot_Trfase_dom"/>
</dbReference>
<organism evidence="10 11">
    <name type="scientific">Selenomonas ruminantium</name>
    <dbReference type="NCBI Taxonomy" id="971"/>
    <lineage>
        <taxon>Bacteria</taxon>
        <taxon>Bacillati</taxon>
        <taxon>Bacillota</taxon>
        <taxon>Negativicutes</taxon>
        <taxon>Selenomonadales</taxon>
        <taxon>Selenomonadaceae</taxon>
        <taxon>Selenomonas</taxon>
    </lineage>
</organism>
<keyword evidence="7 8" id="KW-0275">Fatty acid biosynthesis</keyword>
<dbReference type="RefSeq" id="WP_303668999.1">
    <property type="nucleotide sequence ID" value="NZ_SVCA01000003.1"/>
</dbReference>
<dbReference type="EC" id="2.7.8.7" evidence="8"/>
<protein>
    <recommendedName>
        <fullName evidence="8">Holo-[acyl-carrier-protein] synthase</fullName>
        <shortName evidence="8">Holo-ACP synthase</shortName>
        <ecNumber evidence="8">2.7.8.7</ecNumber>
    </recommendedName>
    <alternativeName>
        <fullName evidence="8">4'-phosphopantetheinyl transferase AcpS</fullName>
    </alternativeName>
</protein>
<comment type="cofactor">
    <cofactor evidence="8">
        <name>Mg(2+)</name>
        <dbReference type="ChEBI" id="CHEBI:18420"/>
    </cofactor>
</comment>
<dbReference type="AlphaFoldDB" id="A0A927WHM9"/>
<dbReference type="SUPFAM" id="SSF56214">
    <property type="entry name" value="4'-phosphopantetheinyl transferase"/>
    <property type="match status" value="1"/>
</dbReference>
<sequence length="125" mass="13676">MITGIGMDIVEVPRVEKAIARQHFVERVFTAAEIEYCRSRGKQAGQSFAARFAAKEAVLKAFGTGLRGGNLTDIEVLPDDLGAPQVHLSGYFADFARTKGVKNIWLSLTHTQEYGAAQCVMEAEE</sequence>
<keyword evidence="2 8" id="KW-0808">Transferase</keyword>
<feature type="domain" description="4'-phosphopantetheinyl transferase" evidence="9">
    <location>
        <begin position="4"/>
        <end position="96"/>
    </location>
</feature>